<gene>
    <name evidence="2" type="ORF">Megvenef_01155</name>
</gene>
<reference evidence="2 3" key="1">
    <citation type="submission" date="2023-03" db="EMBL/GenBank/DDBJ databases">
        <title>Host association and intracellularity evolved multiple times independently in the Rickettsiales.</title>
        <authorList>
            <person name="Castelli M."/>
            <person name="Nardi T."/>
            <person name="Gammuto L."/>
            <person name="Bellinzona G."/>
            <person name="Sabaneyeva E."/>
            <person name="Potekhin A."/>
            <person name="Serra V."/>
            <person name="Petroni G."/>
            <person name="Sassera D."/>
        </authorList>
    </citation>
    <scope>NUCLEOTIDE SEQUENCE [LARGE SCALE GENOMIC DNA]</scope>
    <source>
        <strain evidence="2 3">Sr 2-6</strain>
    </source>
</reference>
<feature type="domain" description="Antitoxin-like ribbon-helix-helix" evidence="1">
    <location>
        <begin position="38"/>
        <end position="76"/>
    </location>
</feature>
<sequence>MRNKTSLAEAMSKTKSKDLNKIGVEKNTVAKKIIITVSPEAHYQFKKLAVEKRSQIQTLAKEALNDLFIKYNLPPIT</sequence>
<dbReference type="InterPro" id="IPR046765">
    <property type="entry name" value="Antitox_RHH"/>
</dbReference>
<dbReference type="Proteomes" id="UP001291687">
    <property type="component" value="Unassembled WGS sequence"/>
</dbReference>
<dbReference type="RefSeq" id="WP_322777085.1">
    <property type="nucleotide sequence ID" value="NZ_JARJFB010000092.1"/>
</dbReference>
<evidence type="ECO:0000313" key="3">
    <source>
        <dbReference type="Proteomes" id="UP001291687"/>
    </source>
</evidence>
<dbReference type="EMBL" id="JARJFB010000092">
    <property type="protein sequence ID" value="MEA0971182.1"/>
    <property type="molecule type" value="Genomic_DNA"/>
</dbReference>
<accession>A0ABU5NDF5</accession>
<organism evidence="2 3">
    <name type="scientific">Candidatus Megaera venefica</name>
    <dbReference type="NCBI Taxonomy" id="2055910"/>
    <lineage>
        <taxon>Bacteria</taxon>
        <taxon>Pseudomonadati</taxon>
        <taxon>Pseudomonadota</taxon>
        <taxon>Alphaproteobacteria</taxon>
        <taxon>Rickettsiales</taxon>
        <taxon>Rickettsiaceae</taxon>
        <taxon>Candidatus Megaera</taxon>
    </lineage>
</organism>
<proteinExistence type="predicted"/>
<keyword evidence="3" id="KW-1185">Reference proteome</keyword>
<dbReference type="Pfam" id="PF20605">
    <property type="entry name" value="Antitox_RHH"/>
    <property type="match status" value="1"/>
</dbReference>
<evidence type="ECO:0000259" key="1">
    <source>
        <dbReference type="Pfam" id="PF20605"/>
    </source>
</evidence>
<evidence type="ECO:0000313" key="2">
    <source>
        <dbReference type="EMBL" id="MEA0971182.1"/>
    </source>
</evidence>
<name>A0ABU5NDF5_9RICK</name>
<protein>
    <recommendedName>
        <fullName evidence="1">Antitoxin-like ribbon-helix-helix domain-containing protein</fullName>
    </recommendedName>
</protein>
<comment type="caution">
    <text evidence="2">The sequence shown here is derived from an EMBL/GenBank/DDBJ whole genome shotgun (WGS) entry which is preliminary data.</text>
</comment>